<dbReference type="PROSITE" id="PS01066">
    <property type="entry name" value="UPP_SYNTHASE"/>
    <property type="match status" value="1"/>
</dbReference>
<dbReference type="PANTHER" id="PTHR10291:SF0">
    <property type="entry name" value="DEHYDRODOLICHYL DIPHOSPHATE SYNTHASE 2"/>
    <property type="match status" value="1"/>
</dbReference>
<accession>A0A1V0TJ64</accession>
<keyword evidence="3" id="KW-0479">Metal-binding</keyword>
<dbReference type="GO" id="GO:0030145">
    <property type="term" value="F:manganese ion binding"/>
    <property type="evidence" value="ECO:0007669"/>
    <property type="project" value="TreeGrafter"/>
</dbReference>
<dbReference type="InterPro" id="IPR018520">
    <property type="entry name" value="UPP_synth-like_CS"/>
</dbReference>
<evidence type="ECO:0000256" key="1">
    <source>
        <dbReference type="ARBA" id="ARBA00001946"/>
    </source>
</evidence>
<dbReference type="GO" id="GO:0005886">
    <property type="term" value="C:plasma membrane"/>
    <property type="evidence" value="ECO:0007669"/>
    <property type="project" value="TreeGrafter"/>
</dbReference>
<name>A0A1V0TJ64_9ACTN</name>
<evidence type="ECO:0000313" key="6">
    <source>
        <dbReference type="Proteomes" id="UP000192726"/>
    </source>
</evidence>
<dbReference type="PANTHER" id="PTHR10291">
    <property type="entry name" value="DEHYDRODOLICHYL DIPHOSPHATE SYNTHASE FAMILY MEMBER"/>
    <property type="match status" value="1"/>
</dbReference>
<keyword evidence="4" id="KW-0460">Magnesium</keyword>
<evidence type="ECO:0000313" key="5">
    <source>
        <dbReference type="EMBL" id="ARF52974.1"/>
    </source>
</evidence>
<dbReference type="Pfam" id="PF01255">
    <property type="entry name" value="Prenyltransf"/>
    <property type="match status" value="1"/>
</dbReference>
<dbReference type="CDD" id="cd00475">
    <property type="entry name" value="Cis_IPPS"/>
    <property type="match status" value="1"/>
</dbReference>
<dbReference type="GO" id="GO:0000287">
    <property type="term" value="F:magnesium ion binding"/>
    <property type="evidence" value="ECO:0007669"/>
    <property type="project" value="TreeGrafter"/>
</dbReference>
<dbReference type="Gene3D" id="3.40.1180.10">
    <property type="entry name" value="Decaprenyl diphosphate synthase-like"/>
    <property type="match status" value="1"/>
</dbReference>
<protein>
    <recommendedName>
        <fullName evidence="7">Di-trans,poly-cis-decaprenylcistransferase</fullName>
    </recommendedName>
</protein>
<reference evidence="5 6" key="1">
    <citation type="submission" date="2017-04" db="EMBL/GenBank/DDBJ databases">
        <title>Complete Genome Sequence of Streptomyces gilvosporeus F607, a Capable Producer of Natamycin.</title>
        <authorList>
            <person name="Zong G."/>
            <person name="Zhong C."/>
            <person name="Fu J."/>
            <person name="Qin R."/>
            <person name="Cao G."/>
        </authorList>
    </citation>
    <scope>NUCLEOTIDE SEQUENCE [LARGE SCALE GENOMIC DNA]</scope>
    <source>
        <strain evidence="5 6">F607</strain>
    </source>
</reference>
<dbReference type="AlphaFoldDB" id="A0A1V0TJ64"/>
<dbReference type="KEGG" id="sgv:B1H19_01110"/>
<keyword evidence="6" id="KW-1185">Reference proteome</keyword>
<dbReference type="GO" id="GO:0008834">
    <property type="term" value="F:ditrans,polycis-undecaprenyl-diphosphate synthase [(2E,6E)-farnesyl-diphosphate specific] activity"/>
    <property type="evidence" value="ECO:0007669"/>
    <property type="project" value="TreeGrafter"/>
</dbReference>
<dbReference type="OrthoDB" id="3423078at2"/>
<dbReference type="Proteomes" id="UP000192726">
    <property type="component" value="Chromosome"/>
</dbReference>
<dbReference type="GO" id="GO:0033850">
    <property type="term" value="F:Z-farnesyl diphosphate synthase activity"/>
    <property type="evidence" value="ECO:0007669"/>
    <property type="project" value="TreeGrafter"/>
</dbReference>
<dbReference type="STRING" id="553510.B1H19_01110"/>
<dbReference type="InterPro" id="IPR001441">
    <property type="entry name" value="UPP_synth-like"/>
</dbReference>
<dbReference type="InterPro" id="IPR036424">
    <property type="entry name" value="UPP_synth-like_sf"/>
</dbReference>
<comment type="cofactor">
    <cofactor evidence="1">
        <name>Mg(2+)</name>
        <dbReference type="ChEBI" id="CHEBI:18420"/>
    </cofactor>
</comment>
<gene>
    <name evidence="5" type="ORF">B1H19_01110</name>
</gene>
<evidence type="ECO:0008006" key="7">
    <source>
        <dbReference type="Google" id="ProtNLM"/>
    </source>
</evidence>
<dbReference type="GO" id="GO:0016094">
    <property type="term" value="P:polyprenol biosynthetic process"/>
    <property type="evidence" value="ECO:0007669"/>
    <property type="project" value="TreeGrafter"/>
</dbReference>
<dbReference type="EMBL" id="CP020569">
    <property type="protein sequence ID" value="ARF52974.1"/>
    <property type="molecule type" value="Genomic_DNA"/>
</dbReference>
<evidence type="ECO:0000256" key="3">
    <source>
        <dbReference type="ARBA" id="ARBA00022723"/>
    </source>
</evidence>
<dbReference type="SUPFAM" id="SSF64005">
    <property type="entry name" value="Undecaprenyl diphosphate synthase"/>
    <property type="match status" value="1"/>
</dbReference>
<evidence type="ECO:0000256" key="4">
    <source>
        <dbReference type="ARBA" id="ARBA00022842"/>
    </source>
</evidence>
<evidence type="ECO:0000256" key="2">
    <source>
        <dbReference type="ARBA" id="ARBA00022679"/>
    </source>
</evidence>
<organism evidence="5 6">
    <name type="scientific">Streptomyces gilvosporeus</name>
    <dbReference type="NCBI Taxonomy" id="553510"/>
    <lineage>
        <taxon>Bacteria</taxon>
        <taxon>Bacillati</taxon>
        <taxon>Actinomycetota</taxon>
        <taxon>Actinomycetes</taxon>
        <taxon>Kitasatosporales</taxon>
        <taxon>Streptomycetaceae</taxon>
        <taxon>Streptomyces</taxon>
    </lineage>
</organism>
<dbReference type="GO" id="GO:0005829">
    <property type="term" value="C:cytosol"/>
    <property type="evidence" value="ECO:0007669"/>
    <property type="project" value="TreeGrafter"/>
</dbReference>
<keyword evidence="2" id="KW-0808">Transferase</keyword>
<sequence>MSKCASNWDVGCRVRRVRLRWAGVRSRLPADVIETLLKAERATRDRTGLTLTGCVNYGGRAEITAAAGRIDPLSVSEHAFARYLHVPELPDVDLLLRTGGDQRTSNFLTWQATYAELLFLDTPWPAVDRRTLWEAIEQYARRTRRYGSVPRIPDQPTFLSGHGAQTP</sequence>
<proteinExistence type="predicted"/>